<dbReference type="PANTHER" id="PTHR47789:SF2">
    <property type="entry name" value="VHS DOMAIN-CONTAINING PROTEIN"/>
    <property type="match status" value="1"/>
</dbReference>
<dbReference type="Gene3D" id="1.25.40.90">
    <property type="match status" value="1"/>
</dbReference>
<dbReference type="VEuPathDB" id="FungiDB:VP01_315g8"/>
<dbReference type="GO" id="GO:0006897">
    <property type="term" value="P:endocytosis"/>
    <property type="evidence" value="ECO:0007669"/>
    <property type="project" value="InterPro"/>
</dbReference>
<dbReference type="EMBL" id="LAVV01008124">
    <property type="protein sequence ID" value="KNZ53713.1"/>
    <property type="molecule type" value="Genomic_DNA"/>
</dbReference>
<comment type="caution">
    <text evidence="3">The sequence shown here is derived from an EMBL/GenBank/DDBJ whole genome shotgun (WGS) entry which is preliminary data.</text>
</comment>
<proteinExistence type="predicted"/>
<feature type="compositionally biased region" description="Low complexity" evidence="2">
    <location>
        <begin position="357"/>
        <end position="367"/>
    </location>
</feature>
<dbReference type="InterPro" id="IPR045007">
    <property type="entry name" value="LSB5"/>
</dbReference>
<feature type="compositionally biased region" description="Low complexity" evidence="2">
    <location>
        <begin position="258"/>
        <end position="273"/>
    </location>
</feature>
<evidence type="ECO:0000256" key="2">
    <source>
        <dbReference type="SAM" id="MobiDB-lite"/>
    </source>
</evidence>
<feature type="region of interest" description="Disordered" evidence="2">
    <location>
        <begin position="323"/>
        <end position="483"/>
    </location>
</feature>
<keyword evidence="4" id="KW-1185">Reference proteome</keyword>
<feature type="region of interest" description="Disordered" evidence="2">
    <location>
        <begin position="253"/>
        <end position="283"/>
    </location>
</feature>
<protein>
    <recommendedName>
        <fullName evidence="5">VHS domain-containing protein</fullName>
    </recommendedName>
</protein>
<feature type="compositionally biased region" description="Polar residues" evidence="2">
    <location>
        <begin position="416"/>
        <end position="425"/>
    </location>
</feature>
<dbReference type="AlphaFoldDB" id="A0A0L6UYU4"/>
<dbReference type="STRING" id="27349.A0A0L6UYU4"/>
<evidence type="ECO:0008006" key="5">
    <source>
        <dbReference type="Google" id="ProtNLM"/>
    </source>
</evidence>
<sequence>MENFFSKLTQSNHSLIHQTLLNHCQQQQQDPEALLLLTQQLSRSEPLSKDAVKALKKLIKQHSTQLNAIRLTVILLLYSSDRFKLLALKKLLPLLQETYSKSSSSNQHATKDTILKALAVLAYQFQHDQDLCAFTNYYNKIRPSHAPINGTPVAESEYGLFASPPHLTQQQQQQQQQPSQDVARGTTIPVMRDVQAEANVAKSNARLLIEALAFTSPTEMESNPIIQEFHAKCLQNQNQLMDDIPWATEQAARVRTYHQQTQQQQQAAPTHTQEPSLNEEVNSREEQLLSLLLSANSELVDAFRQYDELERLARNERELRLVEERSRRETSRFSSHAAPTGFLDPHALHYQHAPHASGSSSNASSRPSLDHSDHHGQSPPLSAPLGQQQQQQFNTIMHEDSHSSADHDHYPRVQHSPHQTSTFSHQPPDHNDIHYPNPEPSQKALGKMRRFSSARSLSLGPIGSDPLSLDLHPSSLSSNPQNS</sequence>
<dbReference type="SUPFAM" id="SSF48464">
    <property type="entry name" value="ENTH/VHS domain"/>
    <property type="match status" value="1"/>
</dbReference>
<evidence type="ECO:0000256" key="1">
    <source>
        <dbReference type="SAM" id="Coils"/>
    </source>
</evidence>
<keyword evidence="1" id="KW-0175">Coiled coil</keyword>
<dbReference type="GO" id="GO:0051666">
    <property type="term" value="P:actin cortical patch localization"/>
    <property type="evidence" value="ECO:0007669"/>
    <property type="project" value="TreeGrafter"/>
</dbReference>
<feature type="coiled-coil region" evidence="1">
    <location>
        <begin position="292"/>
        <end position="319"/>
    </location>
</feature>
<dbReference type="CDD" id="cd21383">
    <property type="entry name" value="GAT_GGA_Tom1-like"/>
    <property type="match status" value="1"/>
</dbReference>
<evidence type="ECO:0000313" key="4">
    <source>
        <dbReference type="Proteomes" id="UP000037035"/>
    </source>
</evidence>
<dbReference type="SUPFAM" id="SSF89009">
    <property type="entry name" value="GAT-like domain"/>
    <property type="match status" value="1"/>
</dbReference>
<reference evidence="3 4" key="1">
    <citation type="submission" date="2015-08" db="EMBL/GenBank/DDBJ databases">
        <title>Next Generation Sequencing and Analysis of the Genome of Puccinia sorghi L Schw, the Causal Agent of Maize Common Rust.</title>
        <authorList>
            <person name="Rochi L."/>
            <person name="Burguener G."/>
            <person name="Darino M."/>
            <person name="Turjanski A."/>
            <person name="Kreff E."/>
            <person name="Dieguez M.J."/>
            <person name="Sacco F."/>
        </authorList>
    </citation>
    <scope>NUCLEOTIDE SEQUENCE [LARGE SCALE GENOMIC DNA]</scope>
    <source>
        <strain evidence="3 4">RO10H11247</strain>
    </source>
</reference>
<accession>A0A0L6UYU4</accession>
<dbReference type="Proteomes" id="UP000037035">
    <property type="component" value="Unassembled WGS sequence"/>
</dbReference>
<feature type="compositionally biased region" description="Low complexity" evidence="2">
    <location>
        <begin position="464"/>
        <end position="483"/>
    </location>
</feature>
<dbReference type="OrthoDB" id="10255964at2759"/>
<gene>
    <name evidence="3" type="ORF">VP01_315g8</name>
</gene>
<dbReference type="GO" id="GO:0007015">
    <property type="term" value="P:actin filament organization"/>
    <property type="evidence" value="ECO:0007669"/>
    <property type="project" value="InterPro"/>
</dbReference>
<dbReference type="InterPro" id="IPR008942">
    <property type="entry name" value="ENTH_VHS"/>
</dbReference>
<name>A0A0L6UYU4_9BASI</name>
<dbReference type="GO" id="GO:0030479">
    <property type="term" value="C:actin cortical patch"/>
    <property type="evidence" value="ECO:0007669"/>
    <property type="project" value="TreeGrafter"/>
</dbReference>
<feature type="compositionally biased region" description="Basic and acidic residues" evidence="2">
    <location>
        <begin position="397"/>
        <end position="411"/>
    </location>
</feature>
<evidence type="ECO:0000313" key="3">
    <source>
        <dbReference type="EMBL" id="KNZ53713.1"/>
    </source>
</evidence>
<dbReference type="PANTHER" id="PTHR47789">
    <property type="entry name" value="LAS SEVENTEEN-BINDING PROTEIN 5"/>
    <property type="match status" value="1"/>
</dbReference>
<organism evidence="3 4">
    <name type="scientific">Puccinia sorghi</name>
    <dbReference type="NCBI Taxonomy" id="27349"/>
    <lineage>
        <taxon>Eukaryota</taxon>
        <taxon>Fungi</taxon>
        <taxon>Dikarya</taxon>
        <taxon>Basidiomycota</taxon>
        <taxon>Pucciniomycotina</taxon>
        <taxon>Pucciniomycetes</taxon>
        <taxon>Pucciniales</taxon>
        <taxon>Pucciniaceae</taxon>
        <taxon>Puccinia</taxon>
    </lineage>
</organism>